<keyword evidence="2" id="KW-1185">Reference proteome</keyword>
<dbReference type="PROSITE" id="PS51197">
    <property type="entry name" value="HTH_RRF2_2"/>
    <property type="match status" value="1"/>
</dbReference>
<protein>
    <submittedName>
        <fullName evidence="1">Rrf2 family transcriptional regulator</fullName>
    </submittedName>
</protein>
<comment type="caution">
    <text evidence="1">The sequence shown here is derived from an EMBL/GenBank/DDBJ whole genome shotgun (WGS) entry which is preliminary data.</text>
</comment>
<dbReference type="InterPro" id="IPR036390">
    <property type="entry name" value="WH_DNA-bd_sf"/>
</dbReference>
<dbReference type="SUPFAM" id="SSF46785">
    <property type="entry name" value="Winged helix' DNA-binding domain"/>
    <property type="match status" value="1"/>
</dbReference>
<organism evidence="1 2">
    <name type="scientific">Fusibacter paucivorans</name>
    <dbReference type="NCBI Taxonomy" id="76009"/>
    <lineage>
        <taxon>Bacteria</taxon>
        <taxon>Bacillati</taxon>
        <taxon>Bacillota</taxon>
        <taxon>Clostridia</taxon>
        <taxon>Eubacteriales</taxon>
        <taxon>Eubacteriales Family XII. Incertae Sedis</taxon>
        <taxon>Fusibacter</taxon>
    </lineage>
</organism>
<evidence type="ECO:0000313" key="2">
    <source>
        <dbReference type="Proteomes" id="UP000746471"/>
    </source>
</evidence>
<dbReference type="EMBL" id="JAHBCL010000002">
    <property type="protein sequence ID" value="MBS7525316.1"/>
    <property type="molecule type" value="Genomic_DNA"/>
</dbReference>
<sequence>MYSSKFTVSIHILSMIALSDGKPITSEYIAGSINTNSALIRRLMSLLKKADLITTQTKVGATGLAKPSEQISLSEVFKAVERETTLFAIHEDTNRDCPVGARIGKVLANVNDQVQSQVDLTLSSIHLSDILEGLK</sequence>
<evidence type="ECO:0000313" key="1">
    <source>
        <dbReference type="EMBL" id="MBS7525316.1"/>
    </source>
</evidence>
<gene>
    <name evidence="1" type="ORF">KHM83_01350</name>
</gene>
<dbReference type="PANTHER" id="PTHR33221">
    <property type="entry name" value="WINGED HELIX-TURN-HELIX TRANSCRIPTIONAL REGULATOR, RRF2 FAMILY"/>
    <property type="match status" value="1"/>
</dbReference>
<dbReference type="PANTHER" id="PTHR33221:SF15">
    <property type="entry name" value="HTH-TYPE TRANSCRIPTIONAL REGULATOR YWGB-RELATED"/>
    <property type="match status" value="1"/>
</dbReference>
<reference evidence="1 2" key="1">
    <citation type="submission" date="2021-05" db="EMBL/GenBank/DDBJ databases">
        <title>Fusibacter ferrireducens sp. nov., an anaerobic, sulfur- and Fe-reducing bacterium isolated from the mangrove sediment.</title>
        <authorList>
            <person name="Qiu D."/>
        </authorList>
    </citation>
    <scope>NUCLEOTIDE SEQUENCE [LARGE SCALE GENOMIC DNA]</scope>
    <source>
        <strain evidence="1 2">DSM 12116</strain>
    </source>
</reference>
<dbReference type="RefSeq" id="WP_213235105.1">
    <property type="nucleotide sequence ID" value="NZ_JAHBCL010000002.1"/>
</dbReference>
<proteinExistence type="predicted"/>
<dbReference type="Gene3D" id="1.10.10.10">
    <property type="entry name" value="Winged helix-like DNA-binding domain superfamily/Winged helix DNA-binding domain"/>
    <property type="match status" value="1"/>
</dbReference>
<dbReference type="InterPro" id="IPR036388">
    <property type="entry name" value="WH-like_DNA-bd_sf"/>
</dbReference>
<accession>A0ABS5PL62</accession>
<dbReference type="Pfam" id="PF02082">
    <property type="entry name" value="Rrf2"/>
    <property type="match status" value="1"/>
</dbReference>
<dbReference type="InterPro" id="IPR000944">
    <property type="entry name" value="Tscrpt_reg_Rrf2"/>
</dbReference>
<name>A0ABS5PL62_9FIRM</name>
<dbReference type="Proteomes" id="UP000746471">
    <property type="component" value="Unassembled WGS sequence"/>
</dbReference>